<evidence type="ECO:0000256" key="1">
    <source>
        <dbReference type="ARBA" id="ARBA00004123"/>
    </source>
</evidence>
<dbReference type="GeneTree" id="ENSGT01150000286971"/>
<keyword evidence="9" id="KW-0804">Transcription</keyword>
<feature type="domain" description="C2H2-type" evidence="13">
    <location>
        <begin position="108"/>
        <end position="135"/>
    </location>
</feature>
<keyword evidence="7" id="KW-0805">Transcription regulation</keyword>
<dbReference type="FunFam" id="3.30.160.60:FF:000761">
    <property type="entry name" value="Zinc finger protein 449"/>
    <property type="match status" value="1"/>
</dbReference>
<sequence length="171" mass="19559">MLTTSPVMISSIRCLPSVKEEDACWTEKEGLCLNIVVKEEKEEMTDDLVDIRERPDSFFDIGKSPSREPDPETPKPARPHPCSQCGKSFTKLGRLKEHETTHTGEKPFQCFQCGKSFTQLGGLKDHERTHTGEKLFQFSQCVKRFSLLQNLKRHNRTLTGEKHFQCCQCGK</sequence>
<feature type="compositionally biased region" description="Basic and acidic residues" evidence="12">
    <location>
        <begin position="65"/>
        <end position="75"/>
    </location>
</feature>
<evidence type="ECO:0000313" key="14">
    <source>
        <dbReference type="Ensembl" id="ENSHHUP00000077518.1"/>
    </source>
</evidence>
<keyword evidence="4" id="KW-0677">Repeat</keyword>
<keyword evidence="8" id="KW-0238">DNA-binding</keyword>
<dbReference type="FunFam" id="3.30.160.60:FF:001954">
    <property type="entry name" value="Zinc finger protein 787"/>
    <property type="match status" value="1"/>
</dbReference>
<evidence type="ECO:0000256" key="6">
    <source>
        <dbReference type="ARBA" id="ARBA00022833"/>
    </source>
</evidence>
<evidence type="ECO:0000256" key="8">
    <source>
        <dbReference type="ARBA" id="ARBA00023125"/>
    </source>
</evidence>
<dbReference type="PROSITE" id="PS00028">
    <property type="entry name" value="ZINC_FINGER_C2H2_1"/>
    <property type="match status" value="2"/>
</dbReference>
<comment type="subcellular location">
    <subcellularLocation>
        <location evidence="1">Nucleus</location>
    </subcellularLocation>
</comment>
<keyword evidence="5 11" id="KW-0863">Zinc-finger</keyword>
<dbReference type="AlphaFoldDB" id="A0A4W5QUU8"/>
<dbReference type="GO" id="GO:0003677">
    <property type="term" value="F:DNA binding"/>
    <property type="evidence" value="ECO:0007669"/>
    <property type="project" value="UniProtKB-KW"/>
</dbReference>
<dbReference type="Gene3D" id="3.30.160.60">
    <property type="entry name" value="Classic Zinc Finger"/>
    <property type="match status" value="3"/>
</dbReference>
<feature type="domain" description="C2H2-type" evidence="13">
    <location>
        <begin position="80"/>
        <end position="107"/>
    </location>
</feature>
<evidence type="ECO:0000256" key="3">
    <source>
        <dbReference type="ARBA" id="ARBA00022723"/>
    </source>
</evidence>
<dbReference type="Pfam" id="PF00096">
    <property type="entry name" value="zf-C2H2"/>
    <property type="match status" value="2"/>
</dbReference>
<evidence type="ECO:0000256" key="4">
    <source>
        <dbReference type="ARBA" id="ARBA00022737"/>
    </source>
</evidence>
<dbReference type="GO" id="GO:0010468">
    <property type="term" value="P:regulation of gene expression"/>
    <property type="evidence" value="ECO:0007669"/>
    <property type="project" value="TreeGrafter"/>
</dbReference>
<evidence type="ECO:0000256" key="7">
    <source>
        <dbReference type="ARBA" id="ARBA00023015"/>
    </source>
</evidence>
<keyword evidence="15" id="KW-1185">Reference proteome</keyword>
<evidence type="ECO:0000256" key="5">
    <source>
        <dbReference type="ARBA" id="ARBA00022771"/>
    </source>
</evidence>
<comment type="similarity">
    <text evidence="2">Belongs to the krueppel C2H2-type zinc-finger protein family.</text>
</comment>
<evidence type="ECO:0000256" key="10">
    <source>
        <dbReference type="ARBA" id="ARBA00023242"/>
    </source>
</evidence>
<dbReference type="PANTHER" id="PTHR16515:SF66">
    <property type="entry name" value="C2H2-TYPE DOMAIN-CONTAINING PROTEIN"/>
    <property type="match status" value="1"/>
</dbReference>
<dbReference type="InterPro" id="IPR036236">
    <property type="entry name" value="Znf_C2H2_sf"/>
</dbReference>
<evidence type="ECO:0000256" key="11">
    <source>
        <dbReference type="PROSITE-ProRule" id="PRU00042"/>
    </source>
</evidence>
<dbReference type="InterPro" id="IPR013087">
    <property type="entry name" value="Znf_C2H2_type"/>
</dbReference>
<evidence type="ECO:0000256" key="2">
    <source>
        <dbReference type="ARBA" id="ARBA00006991"/>
    </source>
</evidence>
<dbReference type="SMART" id="SM00355">
    <property type="entry name" value="ZnF_C2H2"/>
    <property type="match status" value="2"/>
</dbReference>
<reference evidence="14" key="2">
    <citation type="submission" date="2025-08" db="UniProtKB">
        <authorList>
            <consortium name="Ensembl"/>
        </authorList>
    </citation>
    <scope>IDENTIFICATION</scope>
</reference>
<dbReference type="GO" id="GO:0008270">
    <property type="term" value="F:zinc ion binding"/>
    <property type="evidence" value="ECO:0007669"/>
    <property type="project" value="UniProtKB-KW"/>
</dbReference>
<dbReference type="Proteomes" id="UP000314982">
    <property type="component" value="Unassembled WGS sequence"/>
</dbReference>
<dbReference type="SUPFAM" id="SSF57667">
    <property type="entry name" value="beta-beta-alpha zinc fingers"/>
    <property type="match status" value="2"/>
</dbReference>
<dbReference type="InterPro" id="IPR050331">
    <property type="entry name" value="Zinc_finger"/>
</dbReference>
<reference evidence="15" key="1">
    <citation type="submission" date="2018-06" db="EMBL/GenBank/DDBJ databases">
        <title>Genome assembly of Danube salmon.</title>
        <authorList>
            <person name="Macqueen D.J."/>
            <person name="Gundappa M.K."/>
        </authorList>
    </citation>
    <scope>NUCLEOTIDE SEQUENCE [LARGE SCALE GENOMIC DNA]</scope>
</reference>
<feature type="region of interest" description="Disordered" evidence="12">
    <location>
        <begin position="57"/>
        <end position="84"/>
    </location>
</feature>
<feature type="domain" description="C2H2-type" evidence="13">
    <location>
        <begin position="136"/>
        <end position="163"/>
    </location>
</feature>
<proteinExistence type="inferred from homology"/>
<evidence type="ECO:0000313" key="15">
    <source>
        <dbReference type="Proteomes" id="UP000314982"/>
    </source>
</evidence>
<evidence type="ECO:0000256" key="9">
    <source>
        <dbReference type="ARBA" id="ARBA00023163"/>
    </source>
</evidence>
<keyword evidence="10" id="KW-0539">Nucleus</keyword>
<reference evidence="14" key="3">
    <citation type="submission" date="2025-09" db="UniProtKB">
        <authorList>
            <consortium name="Ensembl"/>
        </authorList>
    </citation>
    <scope>IDENTIFICATION</scope>
</reference>
<dbReference type="PANTHER" id="PTHR16515">
    <property type="entry name" value="PR DOMAIN ZINC FINGER PROTEIN"/>
    <property type="match status" value="1"/>
</dbReference>
<keyword evidence="6" id="KW-0862">Zinc</keyword>
<dbReference type="FunFam" id="3.30.160.60:FF:002343">
    <property type="entry name" value="Zinc finger protein 33A"/>
    <property type="match status" value="1"/>
</dbReference>
<evidence type="ECO:0000256" key="12">
    <source>
        <dbReference type="SAM" id="MobiDB-lite"/>
    </source>
</evidence>
<organism evidence="14 15">
    <name type="scientific">Hucho hucho</name>
    <name type="common">huchen</name>
    <dbReference type="NCBI Taxonomy" id="62062"/>
    <lineage>
        <taxon>Eukaryota</taxon>
        <taxon>Metazoa</taxon>
        <taxon>Chordata</taxon>
        <taxon>Craniata</taxon>
        <taxon>Vertebrata</taxon>
        <taxon>Euteleostomi</taxon>
        <taxon>Actinopterygii</taxon>
        <taxon>Neopterygii</taxon>
        <taxon>Teleostei</taxon>
        <taxon>Protacanthopterygii</taxon>
        <taxon>Salmoniformes</taxon>
        <taxon>Salmonidae</taxon>
        <taxon>Salmoninae</taxon>
        <taxon>Hucho</taxon>
    </lineage>
</organism>
<protein>
    <recommendedName>
        <fullName evidence="13">C2H2-type domain-containing protein</fullName>
    </recommendedName>
</protein>
<name>A0A4W5QUU8_9TELE</name>
<evidence type="ECO:0000259" key="13">
    <source>
        <dbReference type="PROSITE" id="PS50157"/>
    </source>
</evidence>
<dbReference type="Ensembl" id="ENSHHUT00000080035.1">
    <property type="protein sequence ID" value="ENSHHUP00000077518.1"/>
    <property type="gene ID" value="ENSHHUG00000045279.1"/>
</dbReference>
<dbReference type="PROSITE" id="PS50157">
    <property type="entry name" value="ZINC_FINGER_C2H2_2"/>
    <property type="match status" value="3"/>
</dbReference>
<dbReference type="STRING" id="62062.ENSHHUP00000077518"/>
<accession>A0A4W5QUU8</accession>
<dbReference type="GO" id="GO:0005634">
    <property type="term" value="C:nucleus"/>
    <property type="evidence" value="ECO:0007669"/>
    <property type="project" value="UniProtKB-SubCell"/>
</dbReference>
<keyword evidence="3" id="KW-0479">Metal-binding</keyword>